<dbReference type="EMBL" id="JAUYVH010000017">
    <property type="protein sequence ID" value="MDQ9172145.1"/>
    <property type="molecule type" value="Genomic_DNA"/>
</dbReference>
<evidence type="ECO:0000313" key="3">
    <source>
        <dbReference type="Proteomes" id="UP001225596"/>
    </source>
</evidence>
<proteinExistence type="predicted"/>
<gene>
    <name evidence="2" type="ORF">Q8A64_17165</name>
</gene>
<accession>A0ABU1BSY8</accession>
<dbReference type="InterPro" id="IPR042230">
    <property type="entry name" value="CusF_sf"/>
</dbReference>
<feature type="signal peptide" evidence="1">
    <location>
        <begin position="1"/>
        <end position="20"/>
    </location>
</feature>
<dbReference type="InterPro" id="IPR021647">
    <property type="entry name" value="CusF_Ec"/>
</dbReference>
<evidence type="ECO:0000256" key="1">
    <source>
        <dbReference type="SAM" id="SignalP"/>
    </source>
</evidence>
<sequence length="127" mass="13740">MNELTIAFILSTTVPFAANAADNNMADMKGMNGHGMHDMQNMSGMKNMQEAKPGQVAMAEGEVKKVDFTQGKVTLKHGPLDNLEMPAMTMVFKVADSAMLSNIKSGDMVRFQADKVDGALTVTKLEK</sequence>
<evidence type="ECO:0000313" key="2">
    <source>
        <dbReference type="EMBL" id="MDQ9172145.1"/>
    </source>
</evidence>
<name>A0ABU1BSY8_9BURK</name>
<protein>
    <submittedName>
        <fullName evidence="2">Copper-binding protein</fullName>
    </submittedName>
</protein>
<dbReference type="Proteomes" id="UP001225596">
    <property type="component" value="Unassembled WGS sequence"/>
</dbReference>
<organism evidence="2 3">
    <name type="scientific">Keguizhuia sedimenti</name>
    <dbReference type="NCBI Taxonomy" id="3064264"/>
    <lineage>
        <taxon>Bacteria</taxon>
        <taxon>Pseudomonadati</taxon>
        <taxon>Pseudomonadota</taxon>
        <taxon>Betaproteobacteria</taxon>
        <taxon>Burkholderiales</taxon>
        <taxon>Oxalobacteraceae</taxon>
        <taxon>Keguizhuia</taxon>
    </lineage>
</organism>
<feature type="chain" id="PRO_5045687468" evidence="1">
    <location>
        <begin position="21"/>
        <end position="127"/>
    </location>
</feature>
<keyword evidence="3" id="KW-1185">Reference proteome</keyword>
<dbReference type="Pfam" id="PF11604">
    <property type="entry name" value="CusF_Ec"/>
    <property type="match status" value="1"/>
</dbReference>
<comment type="caution">
    <text evidence="2">The sequence shown here is derived from an EMBL/GenBank/DDBJ whole genome shotgun (WGS) entry which is preliminary data.</text>
</comment>
<reference evidence="2 3" key="1">
    <citation type="submission" date="2023-08" db="EMBL/GenBank/DDBJ databases">
        <title>Oxalobacteraceae gen .nov., isolated from river sludge outside the plant.</title>
        <authorList>
            <person name="Zhao S.Y."/>
        </authorList>
    </citation>
    <scope>NUCLEOTIDE SEQUENCE [LARGE SCALE GENOMIC DNA]</scope>
    <source>
        <strain evidence="2 3">R-40</strain>
    </source>
</reference>
<dbReference type="Gene3D" id="2.40.50.320">
    <property type="entry name" value="Copper binding periplasmic protein CusF"/>
    <property type="match status" value="1"/>
</dbReference>
<keyword evidence="1" id="KW-0732">Signal</keyword>